<dbReference type="SUPFAM" id="SSF56849">
    <property type="entry name" value="delta-Endotoxin (insectocide), N-terminal domain"/>
    <property type="match status" value="1"/>
</dbReference>
<evidence type="ECO:0000313" key="3">
    <source>
        <dbReference type="Proteomes" id="UP000001396"/>
    </source>
</evidence>
<dbReference type="Gene3D" id="1.20.190.10">
    <property type="entry name" value="Pesticidal crystal protein, N-terminal domain"/>
    <property type="match status" value="1"/>
</dbReference>
<dbReference type="InterPro" id="IPR036716">
    <property type="entry name" value="Pest_crys_N_sf"/>
</dbReference>
<evidence type="ECO:0000313" key="2">
    <source>
        <dbReference type="EMBL" id="EFA80611.1"/>
    </source>
</evidence>
<dbReference type="InterPro" id="IPR005639">
    <property type="entry name" value="Pest_crys_dom_I"/>
</dbReference>
<dbReference type="Proteomes" id="UP000001396">
    <property type="component" value="Unassembled WGS sequence"/>
</dbReference>
<dbReference type="InterPro" id="IPR001791">
    <property type="entry name" value="Laminin_G"/>
</dbReference>
<proteinExistence type="predicted"/>
<dbReference type="Gene3D" id="2.60.120.200">
    <property type="match status" value="1"/>
</dbReference>
<dbReference type="EMBL" id="ADBJ01000029">
    <property type="protein sequence ID" value="EFA80611.1"/>
    <property type="molecule type" value="Genomic_DNA"/>
</dbReference>
<dbReference type="RefSeq" id="XP_020432731.1">
    <property type="nucleotide sequence ID" value="XM_020577404.1"/>
</dbReference>
<dbReference type="SMART" id="SM00282">
    <property type="entry name" value="LamG"/>
    <property type="match status" value="1"/>
</dbReference>
<organism evidence="2 3">
    <name type="scientific">Heterostelium pallidum (strain ATCC 26659 / Pp 5 / PN500)</name>
    <name type="common">Cellular slime mold</name>
    <name type="synonym">Polysphondylium pallidum</name>
    <dbReference type="NCBI Taxonomy" id="670386"/>
    <lineage>
        <taxon>Eukaryota</taxon>
        <taxon>Amoebozoa</taxon>
        <taxon>Evosea</taxon>
        <taxon>Eumycetozoa</taxon>
        <taxon>Dictyostelia</taxon>
        <taxon>Acytosteliales</taxon>
        <taxon>Acytosteliaceae</taxon>
        <taxon>Heterostelium</taxon>
    </lineage>
</organism>
<dbReference type="SUPFAM" id="SSF50370">
    <property type="entry name" value="Ricin B-like lectins"/>
    <property type="match status" value="1"/>
</dbReference>
<keyword evidence="3" id="KW-1185">Reference proteome</keyword>
<evidence type="ECO:0000259" key="1">
    <source>
        <dbReference type="SMART" id="SM00282"/>
    </source>
</evidence>
<sequence>MSTSYKLNYNYLVVILRYDIDYFLSILKFSASSSSLTYRHIGSIIIVKTFYILYYCNIDTTMNAIVAAVTIAAPELLPGFPPPLAGAIVNSLFPNQASDPQAVWNSILVYAQAAIDKSIDTATYSLVQSELLGFSQLMDEYYFAAMSDPDSTPEYLSSVYISCVTQVIRQEQLFKTEQFQATLLPLFAQFANLYLTFIRDGVNYGNQLGWSQSVKAKYDSLMKSKITSYASYANSVINTRIQSLPYTVSTLQPVDQWNKISDELNHFYMSVTLFSYNWKYFDVKLYPTGGSIGPVSHILLSNLAGVFNIPDCSYNVCKKLNRPETVASQVSTTRMMSKITPYFHIGVSLVGLNIEYNDGSTKLIGRSSGSDISPDPTLVLKQVPIISVSISTDPIHTHAITFTYFDSTKATLGKVTTNSNAQTFDSSFPGQCVVDIVEPGYDLAAFSYLSGLAIAYDDVDFRFPVSSSGPVAVSQYYYQESNGESRYLYNSPGKVSTDLAAFIGPTSQINIPNKGVYDFGTSDFSATSLVQTTVPGTIMSNKPESGGATFSGGLRIVINENGVIIFTIDNGFGSYKTISSTTQILDGNWHHVAAIRRSGSLEIWLDAVKLTTTTTGSNLSAKSTNTLLIGANYYTNQPNEPHFVGSIEDITIWNVAISQIQISNTMNKNIFGNEPNLVGYWPFDNNFNDKSSTGNNGASTGTINFVPSTLSSNIGWSFGGYSFKAFQVPWSVIIDPTTAADTEREIVYRFKFTQSNGNRFYYTTDSSFTSSGWVYDGIAFQVYDAIDATPSAKPVYRYSRTQIQAFGSGLVYGYSTVPNMLGWTKEGIAWYTTSDSTPTFLSYQDLEYKMIQNVGSQSCLTAPTTSGSSVTLSTCDQSNLQQFWYLKYDSFGPHLYNPKTMMYMNSQTTTLIGTTSIPQNNFNILNQLTNGQYTIQEYITSLCLQLNTVSNIVEFKTCDSSNQNQIWNYPSSVLVESSKSIPVFPGACLDSLGLKCPTTLPEGKTLKTSTTSLTINSQGNGYLSLKSGGSEVYSLGVTTSTSGPYSITIQSFDGNVVLVGKSGTFTAIMCNSLGGQYLNLLDSIYGLPYGLVVQNAKNKNGSFIDNLDTTNNYLGVNQFITNGRDYLIIKKTPSGDSYGAYLYGQNPNAVSTPLWKYEYSTLLKEDLRMYVHYNGDTNTFCMVNSITGTYYCQLFGNWNTPSIQSSRYLQLPAPGSDQPTDWAIALRSATGSLTYGYFGNSKALGNFALQPNTNTLYQNRFLSFEINQNKYYIKNLFTNQILQESPANLQICKHAWSSTGIYQLIYDTTTTCSSNAKTMIDSSGPPNDRSTQTGRSIILHPSMPELVVSDASGLYLWSLGYIRIQ</sequence>
<dbReference type="InterPro" id="IPR035992">
    <property type="entry name" value="Ricin_B-like_lectins"/>
</dbReference>
<dbReference type="InterPro" id="IPR043708">
    <property type="entry name" value="DUF5648"/>
</dbReference>
<dbReference type="Pfam" id="PF18885">
    <property type="entry name" value="DUF5648"/>
    <property type="match status" value="1"/>
</dbReference>
<dbReference type="CDD" id="cd00110">
    <property type="entry name" value="LamG"/>
    <property type="match status" value="1"/>
</dbReference>
<dbReference type="Gene3D" id="2.80.10.50">
    <property type="match status" value="1"/>
</dbReference>
<feature type="domain" description="Laminin G" evidence="1">
    <location>
        <begin position="522"/>
        <end position="655"/>
    </location>
</feature>
<dbReference type="InParanoid" id="D3BDG7"/>
<dbReference type="Pfam" id="PF03945">
    <property type="entry name" value="Endotoxin_N"/>
    <property type="match status" value="1"/>
</dbReference>
<comment type="caution">
    <text evidence="2">The sequence shown here is derived from an EMBL/GenBank/DDBJ whole genome shotgun (WGS) entry which is preliminary data.</text>
</comment>
<dbReference type="Pfam" id="PF13385">
    <property type="entry name" value="Laminin_G_3"/>
    <property type="match status" value="1"/>
</dbReference>
<dbReference type="GO" id="GO:0001907">
    <property type="term" value="P:symbiont-mediated killing of host cell"/>
    <property type="evidence" value="ECO:0007669"/>
    <property type="project" value="InterPro"/>
</dbReference>
<gene>
    <name evidence="2" type="ORF">PPL_06550</name>
</gene>
<protein>
    <recommendedName>
        <fullName evidence="1">Laminin G domain-containing protein</fullName>
    </recommendedName>
</protein>
<reference evidence="2 3" key="1">
    <citation type="journal article" date="2011" name="Genome Res.">
        <title>Phylogeny-wide analysis of social amoeba genomes highlights ancient origins for complex intercellular communication.</title>
        <authorList>
            <person name="Heidel A.J."/>
            <person name="Lawal H.M."/>
            <person name="Felder M."/>
            <person name="Schilde C."/>
            <person name="Helps N.R."/>
            <person name="Tunggal B."/>
            <person name="Rivero F."/>
            <person name="John U."/>
            <person name="Schleicher M."/>
            <person name="Eichinger L."/>
            <person name="Platzer M."/>
            <person name="Noegel A.A."/>
            <person name="Schaap P."/>
            <person name="Gloeckner G."/>
        </authorList>
    </citation>
    <scope>NUCLEOTIDE SEQUENCE [LARGE SCALE GENOMIC DNA]</scope>
    <source>
        <strain evidence="3">ATCC 26659 / Pp 5 / PN500</strain>
    </source>
</reference>
<accession>D3BDG7</accession>
<dbReference type="SUPFAM" id="SSF49899">
    <property type="entry name" value="Concanavalin A-like lectins/glucanases"/>
    <property type="match status" value="1"/>
</dbReference>
<name>D3BDG7_HETP5</name>
<dbReference type="GO" id="GO:0090729">
    <property type="term" value="F:toxin activity"/>
    <property type="evidence" value="ECO:0007669"/>
    <property type="project" value="InterPro"/>
</dbReference>
<dbReference type="InterPro" id="IPR013320">
    <property type="entry name" value="ConA-like_dom_sf"/>
</dbReference>
<dbReference type="GeneID" id="31362032"/>
<dbReference type="PROSITE" id="PS50231">
    <property type="entry name" value="RICIN_B_LECTIN"/>
    <property type="match status" value="1"/>
</dbReference>